<dbReference type="Gene3D" id="2.40.30.10">
    <property type="entry name" value="Translation factors"/>
    <property type="match status" value="1"/>
</dbReference>
<proteinExistence type="inferred from homology"/>
<dbReference type="Pfam" id="PF01136">
    <property type="entry name" value="Peptidase_U32"/>
    <property type="match status" value="1"/>
</dbReference>
<keyword evidence="2" id="KW-0378">Hydrolase</keyword>
<dbReference type="AlphaFoldDB" id="A0A1G2CU90"/>
<accession>A0A1G2CU90</accession>
<keyword evidence="1" id="KW-0645">Protease</keyword>
<evidence type="ECO:0000313" key="5">
    <source>
        <dbReference type="Proteomes" id="UP000177122"/>
    </source>
</evidence>
<dbReference type="PANTHER" id="PTHR30217">
    <property type="entry name" value="PEPTIDASE U32 FAMILY"/>
    <property type="match status" value="1"/>
</dbReference>
<reference evidence="4 5" key="1">
    <citation type="journal article" date="2016" name="Nat. Commun.">
        <title>Thousands of microbial genomes shed light on interconnected biogeochemical processes in an aquifer system.</title>
        <authorList>
            <person name="Anantharaman K."/>
            <person name="Brown C.T."/>
            <person name="Hug L.A."/>
            <person name="Sharon I."/>
            <person name="Castelle C.J."/>
            <person name="Probst A.J."/>
            <person name="Thomas B.C."/>
            <person name="Singh A."/>
            <person name="Wilkins M.J."/>
            <person name="Karaoz U."/>
            <person name="Brodie E.L."/>
            <person name="Williams K.H."/>
            <person name="Hubbard S.S."/>
            <person name="Banfield J.F."/>
        </authorList>
    </citation>
    <scope>NUCLEOTIDE SEQUENCE [LARGE SCALE GENOMIC DNA]</scope>
</reference>
<comment type="caution">
    <text evidence="4">The sequence shown here is derived from an EMBL/GenBank/DDBJ whole genome shotgun (WGS) entry which is preliminary data.</text>
</comment>
<evidence type="ECO:0000313" key="4">
    <source>
        <dbReference type="EMBL" id="OGZ04817.1"/>
    </source>
</evidence>
<dbReference type="InterPro" id="IPR001539">
    <property type="entry name" value="Peptidase_U32"/>
</dbReference>
<dbReference type="GO" id="GO:0006508">
    <property type="term" value="P:proteolysis"/>
    <property type="evidence" value="ECO:0007669"/>
    <property type="project" value="UniProtKB-KW"/>
</dbReference>
<dbReference type="PROSITE" id="PS01276">
    <property type="entry name" value="PEPTIDASE_U32"/>
    <property type="match status" value="1"/>
</dbReference>
<evidence type="ECO:0000256" key="3">
    <source>
        <dbReference type="ARBA" id="ARBA00038374"/>
    </source>
</evidence>
<organism evidence="4 5">
    <name type="scientific">Candidatus Lloydbacteria bacterium RIFCSPHIGHO2_01_FULL_49_22</name>
    <dbReference type="NCBI Taxonomy" id="1798658"/>
    <lineage>
        <taxon>Bacteria</taxon>
        <taxon>Candidatus Lloydiibacteriota</taxon>
    </lineage>
</organism>
<protein>
    <submittedName>
        <fullName evidence="4">Collagenase</fullName>
    </submittedName>
</protein>
<dbReference type="InterPro" id="IPR051454">
    <property type="entry name" value="RNA/ubiquinone_mod_enzymes"/>
</dbReference>
<dbReference type="PANTHER" id="PTHR30217:SF6">
    <property type="entry name" value="TRNA HYDROXYLATION PROTEIN P"/>
    <property type="match status" value="1"/>
</dbReference>
<evidence type="ECO:0000256" key="2">
    <source>
        <dbReference type="ARBA" id="ARBA00022801"/>
    </source>
</evidence>
<dbReference type="EMBL" id="MHLI01000020">
    <property type="protein sequence ID" value="OGZ04817.1"/>
    <property type="molecule type" value="Genomic_DNA"/>
</dbReference>
<gene>
    <name evidence="4" type="ORF">A2845_05525</name>
</gene>
<name>A0A1G2CU90_9BACT</name>
<evidence type="ECO:0000256" key="1">
    <source>
        <dbReference type="ARBA" id="ARBA00022670"/>
    </source>
</evidence>
<sequence>MISPHNAEIMAPAGSMESLQAAIEAGCDSIYFGVTQLNMRSRAADNMTLDDIKTVADICHTAKIKAYLVVNTLLYDHDTVLMKKIVDAAKANGVDAIIGFDFATLAYCNEIGMPVHVSVQFSVSNYESLKFFAKLTNRVVLARELTLDQIKAIATKIREEKLLGNEGRMMEIEAFVHGALCVAQSGRCFMSIYTDNSSANRGACRQNCRRAYKVTDVETGQELIVDNQFVMSAADICMIDKIPELLAAGVQVFKIEGRGRAPEYVEIVTHAYKQALKDVANGTYTKEKIETYFDELKTVYNRGQSHGNYYLGKELDAYSNTKGSQATKERVALGVVKNYFAKAGVAEILLHAEAVHIGDEIKIIGQTTGVYGATVTEMRDVNQHSVTSAKKGDAITIPVSRRVRPNDEVYLWRDKK</sequence>
<comment type="similarity">
    <text evidence="3">Belongs to the peptidase U32 family.</text>
</comment>
<dbReference type="Proteomes" id="UP000177122">
    <property type="component" value="Unassembled WGS sequence"/>
</dbReference>
<dbReference type="GO" id="GO:0008233">
    <property type="term" value="F:peptidase activity"/>
    <property type="evidence" value="ECO:0007669"/>
    <property type="project" value="UniProtKB-KW"/>
</dbReference>